<dbReference type="SUPFAM" id="SSF51206">
    <property type="entry name" value="cAMP-binding domain-like"/>
    <property type="match status" value="1"/>
</dbReference>
<dbReference type="CDD" id="cd00038">
    <property type="entry name" value="CAP_ED"/>
    <property type="match status" value="1"/>
</dbReference>
<accession>A0A7D4PTG5</accession>
<name>A0A7D4PTG5_9SPHI</name>
<dbReference type="Pfam" id="PF00027">
    <property type="entry name" value="cNMP_binding"/>
    <property type="match status" value="1"/>
</dbReference>
<gene>
    <name evidence="2" type="ORF">HQ865_09435</name>
</gene>
<evidence type="ECO:0000259" key="1">
    <source>
        <dbReference type="Pfam" id="PF00027"/>
    </source>
</evidence>
<dbReference type="InterPro" id="IPR000595">
    <property type="entry name" value="cNMP-bd_dom"/>
</dbReference>
<protein>
    <submittedName>
        <fullName evidence="2">Crp/Fnr family transcriptional regulator</fullName>
    </submittedName>
</protein>
<organism evidence="2 3">
    <name type="scientific">Mucilaginibacter mali</name>
    <dbReference type="NCBI Taxonomy" id="2740462"/>
    <lineage>
        <taxon>Bacteria</taxon>
        <taxon>Pseudomonadati</taxon>
        <taxon>Bacteroidota</taxon>
        <taxon>Sphingobacteriia</taxon>
        <taxon>Sphingobacteriales</taxon>
        <taxon>Sphingobacteriaceae</taxon>
        <taxon>Mucilaginibacter</taxon>
    </lineage>
</organism>
<evidence type="ECO:0000313" key="2">
    <source>
        <dbReference type="EMBL" id="QKJ29968.1"/>
    </source>
</evidence>
<reference evidence="2 3" key="1">
    <citation type="submission" date="2020-05" db="EMBL/GenBank/DDBJ databases">
        <title>Mucilaginibacter mali sp. nov.</title>
        <authorList>
            <person name="Kim H.S."/>
            <person name="Lee K.C."/>
            <person name="Suh M.K."/>
            <person name="Kim J.-S."/>
            <person name="Han K.-I."/>
            <person name="Eom M.K."/>
            <person name="Shin Y.K."/>
            <person name="Lee J.-S."/>
        </authorList>
    </citation>
    <scope>NUCLEOTIDE SEQUENCE [LARGE SCALE GENOMIC DNA]</scope>
    <source>
        <strain evidence="2 3">G2-14</strain>
    </source>
</reference>
<dbReference type="InterPro" id="IPR014710">
    <property type="entry name" value="RmlC-like_jellyroll"/>
</dbReference>
<dbReference type="Proteomes" id="UP000505355">
    <property type="component" value="Chromosome"/>
</dbReference>
<keyword evidence="3" id="KW-1185">Reference proteome</keyword>
<feature type="domain" description="Cyclic nucleotide-binding" evidence="1">
    <location>
        <begin position="30"/>
        <end position="112"/>
    </location>
</feature>
<dbReference type="AlphaFoldDB" id="A0A7D4PTG5"/>
<dbReference type="InterPro" id="IPR018490">
    <property type="entry name" value="cNMP-bd_dom_sf"/>
</dbReference>
<proteinExistence type="predicted"/>
<sequence length="192" mass="22005">MFSAFEDYINSQIRVSSSELELICGKAIKQRIRRKHFLLQAGEVCRHKVFVLSGMLRMYSIKADGSEHIMQFSPENNWCTDPESLNDGIPSKYNIDALEDSEVLLWTKSDFSLLWEEIPQLRALTEKLITNNLHASRQRILTAISATAEEKYDDFIQTQADVFARVPLHMVASYLGVSRETLSRIRHAQVKG</sequence>
<dbReference type="RefSeq" id="WP_173414658.1">
    <property type="nucleotide sequence ID" value="NZ_CP054139.1"/>
</dbReference>
<dbReference type="EMBL" id="CP054139">
    <property type="protein sequence ID" value="QKJ29968.1"/>
    <property type="molecule type" value="Genomic_DNA"/>
</dbReference>
<dbReference type="Gene3D" id="2.60.120.10">
    <property type="entry name" value="Jelly Rolls"/>
    <property type="match status" value="1"/>
</dbReference>
<dbReference type="KEGG" id="mmab:HQ865_09435"/>
<evidence type="ECO:0000313" key="3">
    <source>
        <dbReference type="Proteomes" id="UP000505355"/>
    </source>
</evidence>